<dbReference type="Gene3D" id="1.10.443.10">
    <property type="entry name" value="Intergrase catalytic core"/>
    <property type="match status" value="1"/>
</dbReference>
<dbReference type="GO" id="GO:0015074">
    <property type="term" value="P:DNA integration"/>
    <property type="evidence" value="ECO:0007669"/>
    <property type="project" value="InterPro"/>
</dbReference>
<evidence type="ECO:0000313" key="1">
    <source>
        <dbReference type="EMBL" id="PBK84921.1"/>
    </source>
</evidence>
<dbReference type="EMBL" id="KZ293695">
    <property type="protein sequence ID" value="PBK84921.1"/>
    <property type="molecule type" value="Genomic_DNA"/>
</dbReference>
<dbReference type="GO" id="GO:0006310">
    <property type="term" value="P:DNA recombination"/>
    <property type="evidence" value="ECO:0007669"/>
    <property type="project" value="InterPro"/>
</dbReference>
<reference evidence="2" key="1">
    <citation type="journal article" date="2017" name="Nat. Ecol. Evol.">
        <title>Genome expansion and lineage-specific genetic innovations in the forest pathogenic fungi Armillaria.</title>
        <authorList>
            <person name="Sipos G."/>
            <person name="Prasanna A.N."/>
            <person name="Walter M.C."/>
            <person name="O'Connor E."/>
            <person name="Balint B."/>
            <person name="Krizsan K."/>
            <person name="Kiss B."/>
            <person name="Hess J."/>
            <person name="Varga T."/>
            <person name="Slot J."/>
            <person name="Riley R."/>
            <person name="Boka B."/>
            <person name="Rigling D."/>
            <person name="Barry K."/>
            <person name="Lee J."/>
            <person name="Mihaltcheva S."/>
            <person name="LaButti K."/>
            <person name="Lipzen A."/>
            <person name="Waldron R."/>
            <person name="Moloney N.M."/>
            <person name="Sperisen C."/>
            <person name="Kredics L."/>
            <person name="Vagvoelgyi C."/>
            <person name="Patrignani A."/>
            <person name="Fitzpatrick D."/>
            <person name="Nagy I."/>
            <person name="Doyle S."/>
            <person name="Anderson J.B."/>
            <person name="Grigoriev I.V."/>
            <person name="Gueldener U."/>
            <person name="Muensterkoetter M."/>
            <person name="Nagy L.G."/>
        </authorList>
    </citation>
    <scope>NUCLEOTIDE SEQUENCE [LARGE SCALE GENOMIC DNA]</scope>
    <source>
        <strain evidence="2">Ar21-2</strain>
    </source>
</reference>
<name>A0A2H3CPC4_ARMGA</name>
<dbReference type="Proteomes" id="UP000217790">
    <property type="component" value="Unassembled WGS sequence"/>
</dbReference>
<dbReference type="InterPro" id="IPR013762">
    <property type="entry name" value="Integrase-like_cat_sf"/>
</dbReference>
<sequence length="76" mass="8465">MPTRIWFMKRLCQIFPSKSIAGQSMQAGSATNLAEQGVLPYLIQGHGRWSSAAFKIYIQKNPVLLQAMIDTRAPSI</sequence>
<dbReference type="STRING" id="47427.A0A2H3CPC4"/>
<accession>A0A2H3CPC4</accession>
<protein>
    <submittedName>
        <fullName evidence="1">Uncharacterized protein</fullName>
    </submittedName>
</protein>
<proteinExistence type="predicted"/>
<dbReference type="InParanoid" id="A0A2H3CPC4"/>
<dbReference type="OrthoDB" id="3017464at2759"/>
<gene>
    <name evidence="1" type="ORF">ARMGADRAFT_942817</name>
</gene>
<dbReference type="GO" id="GO:0003677">
    <property type="term" value="F:DNA binding"/>
    <property type="evidence" value="ECO:0007669"/>
    <property type="project" value="InterPro"/>
</dbReference>
<keyword evidence="2" id="KW-1185">Reference proteome</keyword>
<organism evidence="1 2">
    <name type="scientific">Armillaria gallica</name>
    <name type="common">Bulbous honey fungus</name>
    <name type="synonym">Armillaria bulbosa</name>
    <dbReference type="NCBI Taxonomy" id="47427"/>
    <lineage>
        <taxon>Eukaryota</taxon>
        <taxon>Fungi</taxon>
        <taxon>Dikarya</taxon>
        <taxon>Basidiomycota</taxon>
        <taxon>Agaricomycotina</taxon>
        <taxon>Agaricomycetes</taxon>
        <taxon>Agaricomycetidae</taxon>
        <taxon>Agaricales</taxon>
        <taxon>Marasmiineae</taxon>
        <taxon>Physalacriaceae</taxon>
        <taxon>Armillaria</taxon>
    </lineage>
</organism>
<evidence type="ECO:0000313" key="2">
    <source>
        <dbReference type="Proteomes" id="UP000217790"/>
    </source>
</evidence>
<dbReference type="AlphaFoldDB" id="A0A2H3CPC4"/>